<dbReference type="GO" id="GO:0090200">
    <property type="term" value="P:positive regulation of release of cytochrome c from mitochondria"/>
    <property type="evidence" value="ECO:0007669"/>
    <property type="project" value="TreeGrafter"/>
</dbReference>
<dbReference type="STRING" id="37003.ENSKMAP00000013324"/>
<dbReference type="GeneTree" id="ENSGT00640000091497"/>
<dbReference type="GeneID" id="108230251"/>
<dbReference type="PANTHER" id="PTHR13674:SF2">
    <property type="entry name" value="PROTEIN FAM162A"/>
    <property type="match status" value="1"/>
</dbReference>
<evidence type="ECO:0000256" key="6">
    <source>
        <dbReference type="SAM" id="MobiDB-lite"/>
    </source>
</evidence>
<comment type="similarity">
    <text evidence="2">Belongs to the UPF0389 family.</text>
</comment>
<evidence type="ECO:0000256" key="4">
    <source>
        <dbReference type="ARBA" id="ARBA00022989"/>
    </source>
</evidence>
<protein>
    <submittedName>
        <fullName evidence="8">Family with sequence similarity 162 member A</fullName>
    </submittedName>
</protein>
<evidence type="ECO:0000256" key="1">
    <source>
        <dbReference type="ARBA" id="ARBA00004167"/>
    </source>
</evidence>
<accession>A0A3Q3APC6</accession>
<dbReference type="KEGG" id="kmr:108230251"/>
<keyword evidence="4 7" id="KW-1133">Transmembrane helix</keyword>
<dbReference type="Ensembl" id="ENSKMAT00000013530.1">
    <property type="protein sequence ID" value="ENSKMAP00000013324.1"/>
    <property type="gene ID" value="ENSKMAG00000010009.1"/>
</dbReference>
<evidence type="ECO:0000256" key="3">
    <source>
        <dbReference type="ARBA" id="ARBA00022692"/>
    </source>
</evidence>
<dbReference type="AlphaFoldDB" id="A0A3Q3APC6"/>
<keyword evidence="5 7" id="KW-0472">Membrane</keyword>
<feature type="transmembrane region" description="Helical" evidence="7">
    <location>
        <begin position="93"/>
        <end position="112"/>
    </location>
</feature>
<evidence type="ECO:0000256" key="2">
    <source>
        <dbReference type="ARBA" id="ARBA00007363"/>
    </source>
</evidence>
<keyword evidence="3 7" id="KW-0812">Transmembrane</keyword>
<dbReference type="CTD" id="26355"/>
<dbReference type="GO" id="GO:0051402">
    <property type="term" value="P:neuron apoptotic process"/>
    <property type="evidence" value="ECO:0007669"/>
    <property type="project" value="TreeGrafter"/>
</dbReference>
<evidence type="ECO:0000256" key="7">
    <source>
        <dbReference type="SAM" id="Phobius"/>
    </source>
</evidence>
<feature type="region of interest" description="Disordered" evidence="6">
    <location>
        <begin position="133"/>
        <end position="152"/>
    </location>
</feature>
<dbReference type="Pfam" id="PF06388">
    <property type="entry name" value="DUF1075"/>
    <property type="match status" value="1"/>
</dbReference>
<comment type="subcellular location">
    <subcellularLocation>
        <location evidence="1">Membrane</location>
        <topology evidence="1">Single-pass membrane protein</topology>
    </subcellularLocation>
</comment>
<reference evidence="8" key="1">
    <citation type="submission" date="2025-08" db="UniProtKB">
        <authorList>
            <consortium name="Ensembl"/>
        </authorList>
    </citation>
    <scope>IDENTIFICATION</scope>
</reference>
<feature type="compositionally biased region" description="Basic and acidic residues" evidence="6">
    <location>
        <begin position="133"/>
        <end position="142"/>
    </location>
</feature>
<evidence type="ECO:0000313" key="9">
    <source>
        <dbReference type="Proteomes" id="UP000264800"/>
    </source>
</evidence>
<dbReference type="RefSeq" id="XP_017261798.1">
    <property type="nucleotide sequence ID" value="XM_017406309.3"/>
</dbReference>
<keyword evidence="9" id="KW-1185">Reference proteome</keyword>
<reference evidence="8" key="2">
    <citation type="submission" date="2025-09" db="UniProtKB">
        <authorList>
            <consortium name="Ensembl"/>
        </authorList>
    </citation>
    <scope>IDENTIFICATION</scope>
</reference>
<dbReference type="OrthoDB" id="8193498at2759"/>
<evidence type="ECO:0000256" key="5">
    <source>
        <dbReference type="ARBA" id="ARBA00023136"/>
    </source>
</evidence>
<dbReference type="InterPro" id="IPR009432">
    <property type="entry name" value="DUF1075"/>
</dbReference>
<organism evidence="8 9">
    <name type="scientific">Kryptolebias marmoratus</name>
    <name type="common">Mangrove killifish</name>
    <name type="synonym">Rivulus marmoratus</name>
    <dbReference type="NCBI Taxonomy" id="37003"/>
    <lineage>
        <taxon>Eukaryota</taxon>
        <taxon>Metazoa</taxon>
        <taxon>Chordata</taxon>
        <taxon>Craniata</taxon>
        <taxon>Vertebrata</taxon>
        <taxon>Euteleostomi</taxon>
        <taxon>Actinopterygii</taxon>
        <taxon>Neopterygii</taxon>
        <taxon>Teleostei</taxon>
        <taxon>Neoteleostei</taxon>
        <taxon>Acanthomorphata</taxon>
        <taxon>Ovalentaria</taxon>
        <taxon>Atherinomorphae</taxon>
        <taxon>Cyprinodontiformes</taxon>
        <taxon>Rivulidae</taxon>
        <taxon>Kryptolebias</taxon>
    </lineage>
</organism>
<sequence length="152" mass="16992">MNFVRCRLSVRNLLGQRIRGMCSNKVQETKAESSPAASAQDSRPLFKVPGYRPSEMDKKILIWAGRFKSADQIPETVSFEMIDSARNRIRVKAAYVMMAMTLGACVLMVVMGKKAAGRNESLTLYNMEKKAKWKEQTEKGEASGDALPQKAQ</sequence>
<evidence type="ECO:0000313" key="8">
    <source>
        <dbReference type="Ensembl" id="ENSKMAP00000013324.1"/>
    </source>
</evidence>
<dbReference type="GO" id="GO:0005739">
    <property type="term" value="C:mitochondrion"/>
    <property type="evidence" value="ECO:0007669"/>
    <property type="project" value="TreeGrafter"/>
</dbReference>
<proteinExistence type="inferred from homology"/>
<dbReference type="GO" id="GO:0016020">
    <property type="term" value="C:membrane"/>
    <property type="evidence" value="ECO:0007669"/>
    <property type="project" value="UniProtKB-SubCell"/>
</dbReference>
<dbReference type="OMA" id="GMCNKLP"/>
<name>A0A3Q3APC6_KRYMA</name>
<dbReference type="PANTHER" id="PTHR13674">
    <property type="entry name" value="GROWTH AND TRANSFORMATION-DEPENDENT PROTEIN"/>
    <property type="match status" value="1"/>
</dbReference>
<dbReference type="Proteomes" id="UP000264800">
    <property type="component" value="Unplaced"/>
</dbReference>
<dbReference type="GO" id="GO:0071456">
    <property type="term" value="P:cellular response to hypoxia"/>
    <property type="evidence" value="ECO:0007669"/>
    <property type="project" value="TreeGrafter"/>
</dbReference>